<evidence type="ECO:0000313" key="4">
    <source>
        <dbReference type="Proteomes" id="UP001237595"/>
    </source>
</evidence>
<dbReference type="RefSeq" id="WP_281457438.1">
    <property type="nucleotide sequence ID" value="NZ_JASAOF010000015.1"/>
</dbReference>
<dbReference type="SUPFAM" id="SSF109854">
    <property type="entry name" value="DinB/YfiT-like putative metalloenzymes"/>
    <property type="match status" value="1"/>
</dbReference>
<evidence type="ECO:0000259" key="1">
    <source>
        <dbReference type="Pfam" id="PF07398"/>
    </source>
</evidence>
<keyword evidence="4" id="KW-1185">Reference proteome</keyword>
<dbReference type="Proteomes" id="UP001237595">
    <property type="component" value="Unassembled WGS sequence"/>
</dbReference>
<dbReference type="GO" id="GO:0016853">
    <property type="term" value="F:isomerase activity"/>
    <property type="evidence" value="ECO:0007669"/>
    <property type="project" value="UniProtKB-KW"/>
</dbReference>
<dbReference type="NCBIfam" id="TIGR03083">
    <property type="entry name" value="maleylpyruvate isomerase family mycothiol-dependent enzyme"/>
    <property type="match status" value="1"/>
</dbReference>
<dbReference type="InterPro" id="IPR010872">
    <property type="entry name" value="MDMPI_C-term_domain"/>
</dbReference>
<name>A0ABT6PTH1_9PSEU</name>
<evidence type="ECO:0000313" key="3">
    <source>
        <dbReference type="EMBL" id="MDI2031155.1"/>
    </source>
</evidence>
<reference evidence="3 4" key="1">
    <citation type="submission" date="2023-04" db="EMBL/GenBank/DDBJ databases">
        <title>Draft genome sequence of Saccharopolyspora sp. TS4A08 isolated from sweet potato rhizospheric soil.</title>
        <authorList>
            <person name="Suksaard P."/>
            <person name="Duangmal K."/>
        </authorList>
    </citation>
    <scope>NUCLEOTIDE SEQUENCE [LARGE SCALE GENOMIC DNA]</scope>
    <source>
        <strain evidence="3 4">TS4A08</strain>
    </source>
</reference>
<dbReference type="Pfam" id="PF11716">
    <property type="entry name" value="MDMPI_N"/>
    <property type="match status" value="1"/>
</dbReference>
<dbReference type="PANTHER" id="PTHR40758:SF1">
    <property type="entry name" value="CONSERVED PROTEIN"/>
    <property type="match status" value="1"/>
</dbReference>
<protein>
    <submittedName>
        <fullName evidence="3">Maleylpyruvate isomerase family mycothiol-dependent enzyme</fullName>
    </submittedName>
</protein>
<evidence type="ECO:0000259" key="2">
    <source>
        <dbReference type="Pfam" id="PF11716"/>
    </source>
</evidence>
<keyword evidence="3" id="KW-0413">Isomerase</keyword>
<dbReference type="InterPro" id="IPR017517">
    <property type="entry name" value="Maleyloyr_isom"/>
</dbReference>
<dbReference type="InterPro" id="IPR034660">
    <property type="entry name" value="DinB/YfiT-like"/>
</dbReference>
<feature type="domain" description="MDMPI C-terminal" evidence="1">
    <location>
        <begin position="132"/>
        <end position="215"/>
    </location>
</feature>
<dbReference type="Pfam" id="PF07398">
    <property type="entry name" value="MDMPI_C"/>
    <property type="match status" value="1"/>
</dbReference>
<dbReference type="PANTHER" id="PTHR40758">
    <property type="entry name" value="CONSERVED PROTEIN"/>
    <property type="match status" value="1"/>
</dbReference>
<comment type="caution">
    <text evidence="3">The sequence shown here is derived from an EMBL/GenBank/DDBJ whole genome shotgun (WGS) entry which is preliminary data.</text>
</comment>
<sequence>MDFLGELGRQLEAFRELLGGDLSVPIEHCPGWTLRELADHLGNENLWVATAVREGHGDHQRAPAPEDGLIAWFENTCETMLAELSADPESAAWTIAPPSTVGFWRRRRCHETVIHRWDAENALGRITPISPDLAADGVAEVFDTMAPRQVSLGRAPAPRHAIRLRATDTPATWTYGPGEPVAELAATAESLTLLLWNRLTPDDPAITCTGDREAARTILDGPLVP</sequence>
<gene>
    <name evidence="3" type="ORF">QFW96_21180</name>
</gene>
<feature type="domain" description="Mycothiol-dependent maleylpyruvate isomerase metal-binding" evidence="2">
    <location>
        <begin position="6"/>
        <end position="119"/>
    </location>
</feature>
<dbReference type="InterPro" id="IPR024344">
    <property type="entry name" value="MDMPI_metal-binding"/>
</dbReference>
<dbReference type="EMBL" id="JASAOF010000015">
    <property type="protein sequence ID" value="MDI2031155.1"/>
    <property type="molecule type" value="Genomic_DNA"/>
</dbReference>
<proteinExistence type="predicted"/>
<organism evidence="3 4">
    <name type="scientific">Saccharopolyspora ipomoeae</name>
    <dbReference type="NCBI Taxonomy" id="3042027"/>
    <lineage>
        <taxon>Bacteria</taxon>
        <taxon>Bacillati</taxon>
        <taxon>Actinomycetota</taxon>
        <taxon>Actinomycetes</taxon>
        <taxon>Pseudonocardiales</taxon>
        <taxon>Pseudonocardiaceae</taxon>
        <taxon>Saccharopolyspora</taxon>
    </lineage>
</organism>
<accession>A0ABT6PTH1</accession>